<keyword evidence="2" id="KW-1185">Reference proteome</keyword>
<dbReference type="AlphaFoldDB" id="A0A6Q2YA63"/>
<dbReference type="InParanoid" id="A0A6Q2YA63"/>
<reference evidence="1" key="4">
    <citation type="submission" date="2025-09" db="UniProtKB">
        <authorList>
            <consortium name="Ensembl"/>
        </authorList>
    </citation>
    <scope>IDENTIFICATION</scope>
</reference>
<evidence type="ECO:0000313" key="1">
    <source>
        <dbReference type="Ensembl" id="ENSELUP00000062443.2"/>
    </source>
</evidence>
<dbReference type="Proteomes" id="UP000265140">
    <property type="component" value="Chromosome 24"/>
</dbReference>
<dbReference type="OMA" id="EYEKATH"/>
<organism evidence="1 2">
    <name type="scientific">Esox lucius</name>
    <name type="common">Northern pike</name>
    <dbReference type="NCBI Taxonomy" id="8010"/>
    <lineage>
        <taxon>Eukaryota</taxon>
        <taxon>Metazoa</taxon>
        <taxon>Chordata</taxon>
        <taxon>Craniata</taxon>
        <taxon>Vertebrata</taxon>
        <taxon>Euteleostomi</taxon>
        <taxon>Actinopterygii</taxon>
        <taxon>Neopterygii</taxon>
        <taxon>Teleostei</taxon>
        <taxon>Protacanthopterygii</taxon>
        <taxon>Esociformes</taxon>
        <taxon>Esocidae</taxon>
        <taxon>Esox</taxon>
    </lineage>
</organism>
<evidence type="ECO:0008006" key="3">
    <source>
        <dbReference type="Google" id="ProtNLM"/>
    </source>
</evidence>
<evidence type="ECO:0000313" key="2">
    <source>
        <dbReference type="Proteomes" id="UP000265140"/>
    </source>
</evidence>
<dbReference type="PANTHER" id="PTHR45913">
    <property type="entry name" value="EPM2A-INTERACTING PROTEIN 1"/>
    <property type="match status" value="1"/>
</dbReference>
<protein>
    <recommendedName>
        <fullName evidence="3">DUF4371 domain-containing protein</fullName>
    </recommendedName>
</protein>
<reference evidence="2" key="1">
    <citation type="journal article" date="2014" name="PLoS ONE">
        <title>The genome and linkage map of the northern pike (Esox lucius): conserved synteny revealed between the salmonid sister group and the Neoteleostei.</title>
        <authorList>
            <person name="Rondeau E.B."/>
            <person name="Minkley D.R."/>
            <person name="Leong J.S."/>
            <person name="Messmer A.M."/>
            <person name="Jantzen J.R."/>
            <person name="von Schalburg K.R."/>
            <person name="Lemon C."/>
            <person name="Bird N.H."/>
            <person name="Koop B.F."/>
        </authorList>
    </citation>
    <scope>NUCLEOTIDE SEQUENCE</scope>
</reference>
<dbReference type="Bgee" id="ENSELUG00000031765">
    <property type="expression patterns" value="Expressed in liver and 2 other cell types or tissues"/>
</dbReference>
<dbReference type="GeneTree" id="ENSGT00940000160436"/>
<reference evidence="1" key="3">
    <citation type="submission" date="2025-08" db="UniProtKB">
        <authorList>
            <consortium name="Ensembl"/>
        </authorList>
    </citation>
    <scope>IDENTIFICATION</scope>
</reference>
<dbReference type="PANTHER" id="PTHR45913:SF19">
    <property type="entry name" value="LOW QUALITY PROTEIN: ZINC FINGER BED DOMAIN-CONTAINING PROTEIN 5-LIKE"/>
    <property type="match status" value="1"/>
</dbReference>
<reference evidence="1" key="2">
    <citation type="submission" date="2020-02" db="EMBL/GenBank/DDBJ databases">
        <title>Esox lucius (northern pike) genome, fEsoLuc1, primary haplotype.</title>
        <authorList>
            <person name="Myers G."/>
            <person name="Karagic N."/>
            <person name="Meyer A."/>
            <person name="Pippel M."/>
            <person name="Reichard M."/>
            <person name="Winkler S."/>
            <person name="Tracey A."/>
            <person name="Sims Y."/>
            <person name="Howe K."/>
            <person name="Rhie A."/>
            <person name="Formenti G."/>
            <person name="Durbin R."/>
            <person name="Fedrigo O."/>
            <person name="Jarvis E.D."/>
        </authorList>
    </citation>
    <scope>NUCLEOTIDE SEQUENCE [LARGE SCALE GENOMIC DNA]</scope>
</reference>
<accession>A0A6Q2YA63</accession>
<dbReference type="Ensembl" id="ENSELUT00000069892.2">
    <property type="protein sequence ID" value="ENSELUP00000062443.2"/>
    <property type="gene ID" value="ENSELUG00000031765.2"/>
</dbReference>
<sequence length="474" mass="53306">MKHTCSLGLVTADLRPQCVVCAEEQANDSMKPCKLKRHLETKHLDGLHQQQATISVHSTVSKQCLEASYVVAKRIAKLGKPHTIAETLILPAAQDMCRIMIGDSAAARLGAVPLSNDTVARRISDISNDIREQLIELIKKSPYYALQLDDSTDIAGQAQLLTYVRYLRDKAIEGDVLFCRPLQSHTTGEAIFNVLDIFLSENGLTWDRCVGLCMDGVQAMTGYERGLAARVQQVAPLVKWTHCMVHRKALAAKEMPVLFDSVLNQSVKMINIIKSQPLNSRLFGVLCQEMGSGHEQLLLHTEVRWLSRGREVKGFLTGIKSDLAKHLDDTMWLASLSYLVDIFDRLNGLNRSLQGRKTHILLLADIVDAFTQKLDLWHGRISRGNCDMFPSLADFITDAGYVYQTLHQELRIFARQNRLRSHINITYLQASVKNADDMPTIRPTLGGPSLQKVENPFYREWNSVELLEVHKRSP</sequence>
<name>A0A6Q2YA63_ESOLU</name>
<proteinExistence type="predicted"/>